<dbReference type="Proteomes" id="UP000440224">
    <property type="component" value="Unassembled WGS sequence"/>
</dbReference>
<dbReference type="OrthoDB" id="9794512at2"/>
<feature type="domain" description="ABC-type uncharacterised transport system" evidence="2">
    <location>
        <begin position="188"/>
        <end position="472"/>
    </location>
</feature>
<dbReference type="InterPro" id="IPR019196">
    <property type="entry name" value="ABC_transp_unknown"/>
</dbReference>
<feature type="transmembrane region" description="Helical" evidence="1">
    <location>
        <begin position="12"/>
        <end position="32"/>
    </location>
</feature>
<protein>
    <submittedName>
        <fullName evidence="4">Uncharacterized protein</fullName>
    </submittedName>
</protein>
<evidence type="ECO:0000259" key="2">
    <source>
        <dbReference type="Pfam" id="PF09822"/>
    </source>
</evidence>
<evidence type="ECO:0000313" key="5">
    <source>
        <dbReference type="Proteomes" id="UP000440224"/>
    </source>
</evidence>
<evidence type="ECO:0000313" key="4">
    <source>
        <dbReference type="EMBL" id="MRG93598.1"/>
    </source>
</evidence>
<gene>
    <name evidence="4" type="ORF">GF068_17005</name>
</gene>
<proteinExistence type="predicted"/>
<dbReference type="RefSeq" id="WP_153820412.1">
    <property type="nucleotide sequence ID" value="NZ_WJIE01000004.1"/>
</dbReference>
<evidence type="ECO:0000256" key="1">
    <source>
        <dbReference type="SAM" id="Phobius"/>
    </source>
</evidence>
<keyword evidence="1" id="KW-0812">Transmembrane</keyword>
<feature type="domain" description="DUF7088" evidence="3">
    <location>
        <begin position="40"/>
        <end position="138"/>
    </location>
</feature>
<organism evidence="4 5">
    <name type="scientific">Polyangium spumosum</name>
    <dbReference type="NCBI Taxonomy" id="889282"/>
    <lineage>
        <taxon>Bacteria</taxon>
        <taxon>Pseudomonadati</taxon>
        <taxon>Myxococcota</taxon>
        <taxon>Polyangia</taxon>
        <taxon>Polyangiales</taxon>
        <taxon>Polyangiaceae</taxon>
        <taxon>Polyangium</taxon>
    </lineage>
</organism>
<dbReference type="EMBL" id="WJIE01000004">
    <property type="protein sequence ID" value="MRG93598.1"/>
    <property type="molecule type" value="Genomic_DNA"/>
</dbReference>
<dbReference type="Pfam" id="PF23357">
    <property type="entry name" value="DUF7088"/>
    <property type="match status" value="1"/>
</dbReference>
<feature type="transmembrane region" description="Helical" evidence="1">
    <location>
        <begin position="579"/>
        <end position="600"/>
    </location>
</feature>
<sequence>MERKTKAKATTGVYLVLVAAILVVANVIAFGMNKRIDVTKNERFTLSKGSARLVSEGLKQDLAVDVYITRGGPKQEAFIQDLVDLMNEYERAGSGKFKYTLVEAKTEEQKTAAKEAGLQEVVLGEGSETGQDSATITRGYMGIAFKYGSEKEAIPVLSADQSQGLEFWITNKIREIRDRADNVYQKYGVITGKDEIKLTDTNLVAAQPGRGGGPSMKGILDQALPFYKIEEVDLQNGDAEINKELAGIIITQPAKDYTEKELRRIDQFLMEGNKSVVVIAGAVNLKASDAAMKAELNLHGLDKLLDGYGVEMKKEAIMDWGRPVRIAVPTQTGQVVGIIGYGMAHAQHVDGLNEAEQTLDSSFAGFFRIEELAFPFPSTLVPHPEKQPGAQMKVVARSTPRSTIDTSDAIDLKFSAQAKPKGEYGQRAMAVALEGKIKSAFGAGEGIEAPAESKDKSRLLVISASQFLANPYARSGNPPPMPPQMAMMGGMGGDEDLQMLSMPYAQNYLTATILAFKNVLDWMSGDSDLIATSAKLLQEPKLTYANIEAPKLDATDDEATATKKAEEYRLERKKTQTRVQWSLTLFGPLLFAAFGLFRWWRRENARESIRLD</sequence>
<evidence type="ECO:0000259" key="3">
    <source>
        <dbReference type="Pfam" id="PF23357"/>
    </source>
</evidence>
<keyword evidence="5" id="KW-1185">Reference proteome</keyword>
<name>A0A6N7PNJ2_9BACT</name>
<comment type="caution">
    <text evidence="4">The sequence shown here is derived from an EMBL/GenBank/DDBJ whole genome shotgun (WGS) entry which is preliminary data.</text>
</comment>
<keyword evidence="1" id="KW-1133">Transmembrane helix</keyword>
<dbReference type="AlphaFoldDB" id="A0A6N7PNJ2"/>
<accession>A0A6N7PNJ2</accession>
<reference evidence="4 5" key="1">
    <citation type="submission" date="2019-10" db="EMBL/GenBank/DDBJ databases">
        <title>A soil myxobacterium in the family Polyangiaceae.</title>
        <authorList>
            <person name="Li Y."/>
            <person name="Wang J."/>
        </authorList>
    </citation>
    <scope>NUCLEOTIDE SEQUENCE [LARGE SCALE GENOMIC DNA]</scope>
    <source>
        <strain evidence="4 5">DSM 14734</strain>
    </source>
</reference>
<dbReference type="InterPro" id="IPR055396">
    <property type="entry name" value="DUF7088"/>
</dbReference>
<dbReference type="Pfam" id="PF09822">
    <property type="entry name" value="ABC_transp_aux"/>
    <property type="match status" value="1"/>
</dbReference>
<keyword evidence="1" id="KW-0472">Membrane</keyword>